<feature type="region of interest" description="Disordered" evidence="1">
    <location>
        <begin position="1"/>
        <end position="20"/>
    </location>
</feature>
<name>A0ABM9IBQ4_9BACT</name>
<accession>A0ABM9IBQ4</accession>
<dbReference type="EMBL" id="OX458932">
    <property type="protein sequence ID" value="CAI9085089.1"/>
    <property type="molecule type" value="Genomic_DNA"/>
</dbReference>
<sequence length="32" mass="3352">MRPLVAGKHPLPLGGGGGQGEINLKKHLLSFE</sequence>
<gene>
    <name evidence="2" type="ORF">MFUM_0708</name>
</gene>
<proteinExistence type="predicted"/>
<evidence type="ECO:0000313" key="2">
    <source>
        <dbReference type="EMBL" id="CAI9085089.1"/>
    </source>
</evidence>
<reference evidence="2" key="1">
    <citation type="submission" date="2023-03" db="EMBL/GenBank/DDBJ databases">
        <authorList>
            <person name="Cremers G."/>
            <person name="Picone N."/>
        </authorList>
    </citation>
    <scope>NUCLEOTIDE SEQUENCE</scope>
    <source>
        <strain evidence="2">Sample_alias</strain>
    </source>
</reference>
<evidence type="ECO:0000256" key="1">
    <source>
        <dbReference type="SAM" id="MobiDB-lite"/>
    </source>
</evidence>
<keyword evidence="3" id="KW-1185">Reference proteome</keyword>
<evidence type="ECO:0000313" key="3">
    <source>
        <dbReference type="Proteomes" id="UP001161497"/>
    </source>
</evidence>
<protein>
    <submittedName>
        <fullName evidence="2">Uncharacterized protein</fullName>
    </submittedName>
</protein>
<organism evidence="2 3">
    <name type="scientific">Candidatus Methylacidiphilum fumarolicum</name>
    <dbReference type="NCBI Taxonomy" id="591154"/>
    <lineage>
        <taxon>Bacteria</taxon>
        <taxon>Pseudomonadati</taxon>
        <taxon>Verrucomicrobiota</taxon>
        <taxon>Methylacidiphilae</taxon>
        <taxon>Methylacidiphilales</taxon>
        <taxon>Methylacidiphilaceae</taxon>
        <taxon>Methylacidiphilum (ex Ratnadevi et al. 2023)</taxon>
    </lineage>
</organism>
<dbReference type="Proteomes" id="UP001161497">
    <property type="component" value="Chromosome"/>
</dbReference>